<dbReference type="InterPro" id="IPR001000">
    <property type="entry name" value="GH10_dom"/>
</dbReference>
<dbReference type="GO" id="GO:0045493">
    <property type="term" value="P:xylan catabolic process"/>
    <property type="evidence" value="ECO:0007669"/>
    <property type="project" value="UniProtKB-KW"/>
</dbReference>
<comment type="caution">
    <text evidence="11">The sequence shown here is derived from an EMBL/GenBank/DDBJ whole genome shotgun (WGS) entry which is preliminary data.</text>
</comment>
<evidence type="ECO:0000256" key="5">
    <source>
        <dbReference type="ARBA" id="ARBA00022801"/>
    </source>
</evidence>
<dbReference type="GO" id="GO:0031176">
    <property type="term" value="F:endo-1,4-beta-xylanase activity"/>
    <property type="evidence" value="ECO:0007669"/>
    <property type="project" value="UniProtKB-EC"/>
</dbReference>
<evidence type="ECO:0000313" key="12">
    <source>
        <dbReference type="Proteomes" id="UP000535589"/>
    </source>
</evidence>
<evidence type="ECO:0000256" key="6">
    <source>
        <dbReference type="ARBA" id="ARBA00023277"/>
    </source>
</evidence>
<organism evidence="11 12">
    <name type="scientific">Vibrio agarilyticus</name>
    <dbReference type="NCBI Taxonomy" id="2726741"/>
    <lineage>
        <taxon>Bacteria</taxon>
        <taxon>Pseudomonadati</taxon>
        <taxon>Pseudomonadota</taxon>
        <taxon>Gammaproteobacteria</taxon>
        <taxon>Vibrionales</taxon>
        <taxon>Vibrionaceae</taxon>
        <taxon>Vibrio</taxon>
    </lineage>
</organism>
<keyword evidence="6 9" id="KW-0119">Carbohydrate metabolism</keyword>
<dbReference type="Pfam" id="PF00331">
    <property type="entry name" value="Glyco_hydro_10"/>
    <property type="match status" value="1"/>
</dbReference>
<accession>A0A7X8YGA0</accession>
<gene>
    <name evidence="11" type="ORF">HGP28_04690</name>
</gene>
<evidence type="ECO:0000256" key="1">
    <source>
        <dbReference type="ARBA" id="ARBA00000681"/>
    </source>
</evidence>
<evidence type="ECO:0000256" key="4">
    <source>
        <dbReference type="ARBA" id="ARBA00022729"/>
    </source>
</evidence>
<evidence type="ECO:0000256" key="9">
    <source>
        <dbReference type="RuleBase" id="RU361174"/>
    </source>
</evidence>
<dbReference type="EMBL" id="JABAIK010000003">
    <property type="protein sequence ID" value="NLS12191.1"/>
    <property type="molecule type" value="Genomic_DNA"/>
</dbReference>
<keyword evidence="4" id="KW-0732">Signal</keyword>
<dbReference type="Gene3D" id="2.60.40.1190">
    <property type="match status" value="1"/>
</dbReference>
<dbReference type="EC" id="3.2.1.8" evidence="9"/>
<evidence type="ECO:0000313" key="11">
    <source>
        <dbReference type="EMBL" id="NLS12191.1"/>
    </source>
</evidence>
<evidence type="ECO:0000256" key="7">
    <source>
        <dbReference type="ARBA" id="ARBA00023295"/>
    </source>
</evidence>
<dbReference type="PROSITE" id="PS51257">
    <property type="entry name" value="PROKAR_LIPOPROTEIN"/>
    <property type="match status" value="1"/>
</dbReference>
<keyword evidence="7 9" id="KW-0326">Glycosidase</keyword>
<comment type="similarity">
    <text evidence="2 9">Belongs to the glycosyl hydrolase 10 (cellulase F) family.</text>
</comment>
<dbReference type="PANTHER" id="PTHR31490">
    <property type="entry name" value="GLYCOSYL HYDROLASE"/>
    <property type="match status" value="1"/>
</dbReference>
<keyword evidence="12" id="KW-1185">Reference proteome</keyword>
<dbReference type="SMART" id="SM00633">
    <property type="entry name" value="Glyco_10"/>
    <property type="match status" value="1"/>
</dbReference>
<dbReference type="Proteomes" id="UP000535589">
    <property type="component" value="Unassembled WGS sequence"/>
</dbReference>
<evidence type="ECO:0000256" key="8">
    <source>
        <dbReference type="ARBA" id="ARBA00023326"/>
    </source>
</evidence>
<sequence length="745" mass="84494">MNKLTLSAIVGLMLCGCTASNEPQIVENNMADQGNEASLKSLAAQVNLSVGTAFETRHLQDPLFRQKVIEEFSQLTPENEMKFSYVQPQRGQFDFSKADQLVEFALENNMTVKGHALVWHIQNPSWLEDGQWSKEELAEILETHIKTVVSHYKGQVKYWDVVNEAFNDNGGFRETLWYNALGEEYIEMAFRFAHEADPDAILFYNDYSTEGMNAKANGVYRHVKKLLEKGVPIHGVGTQLHLTSDGPISDVSIARNIERLSELGLKTHFTEIDVRLRDGDGESALFDQAKRYEMLMKLAVFYPQVDLYTTWGLTDKYSWVPNWFKGYGRPLLFDENYQPKAAYNAVHQVLEDASAGTFSYQPATDLTLVQRYVQAFDAKALPSGAFDANAVVYYPFAYNQLGVRNQTVPKAENISGKWAVGYHDNQLIGQVLRHDDFTVTNNKQAHENDNVELFIRLGDKFWQFRSIVGQDFAAANFPGEIQGEWSNDGQQFDFVIEFDDYEDLVGETIGFNIALSDNDNTAEDSVRHAQLYPLSGSNIGWQGEEFGELFMNGQNAVVAAVPVALPPTFVAKSLTQKPVDAESSVWQESYHYSLAFNQLDKKDMTVSQDSIAATWSVGHHDNWLYGMVQRQDDITVTSMEESYLNDNVELFFQRGEELMQFRSTVGKDFEKIRYPHQYRAQWSDDGQTLYFAIELDKPIASGEAIGWNIAMSDNDDGKARRYQLYPVPGSNISYLGEELTKLTFE</sequence>
<keyword evidence="8 9" id="KW-0624">Polysaccharide degradation</keyword>
<comment type="catalytic activity">
    <reaction evidence="1 9">
        <text>Endohydrolysis of (1-&gt;4)-beta-D-xylosidic linkages in xylans.</text>
        <dbReference type="EC" id="3.2.1.8"/>
    </reaction>
</comment>
<keyword evidence="5 9" id="KW-0378">Hydrolase</keyword>
<dbReference type="InterPro" id="IPR044846">
    <property type="entry name" value="GH10"/>
</dbReference>
<dbReference type="PRINTS" id="PR00134">
    <property type="entry name" value="GLHYDRLASE10"/>
</dbReference>
<evidence type="ECO:0000256" key="3">
    <source>
        <dbReference type="ARBA" id="ARBA00022651"/>
    </source>
</evidence>
<dbReference type="RefSeq" id="WP_168835287.1">
    <property type="nucleotide sequence ID" value="NZ_JABAIK010000003.1"/>
</dbReference>
<dbReference type="PANTHER" id="PTHR31490:SF88">
    <property type="entry name" value="BETA-XYLANASE"/>
    <property type="match status" value="1"/>
</dbReference>
<dbReference type="SUPFAM" id="SSF49344">
    <property type="entry name" value="CBD9-like"/>
    <property type="match status" value="2"/>
</dbReference>
<name>A0A7X8YGA0_9VIBR</name>
<dbReference type="Gene3D" id="3.20.20.80">
    <property type="entry name" value="Glycosidases"/>
    <property type="match status" value="1"/>
</dbReference>
<proteinExistence type="inferred from homology"/>
<feature type="domain" description="GH10" evidence="10">
    <location>
        <begin position="33"/>
        <end position="349"/>
    </location>
</feature>
<evidence type="ECO:0000259" key="10">
    <source>
        <dbReference type="PROSITE" id="PS51760"/>
    </source>
</evidence>
<reference evidence="11 12" key="1">
    <citation type="submission" date="2020-04" db="EMBL/GenBank/DDBJ databases">
        <title>Vibrio sp. SM6, a novel species isolated from seawater.</title>
        <authorList>
            <person name="Wang X."/>
        </authorList>
    </citation>
    <scope>NUCLEOTIDE SEQUENCE [LARGE SCALE GENOMIC DNA]</scope>
    <source>
        <strain evidence="11 12">SM6</strain>
    </source>
</reference>
<keyword evidence="3 11" id="KW-0858">Xylan degradation</keyword>
<dbReference type="InterPro" id="IPR017853">
    <property type="entry name" value="GH"/>
</dbReference>
<dbReference type="AlphaFoldDB" id="A0A7X8YGA0"/>
<protein>
    <recommendedName>
        <fullName evidence="9">Beta-xylanase</fullName>
        <ecNumber evidence="9">3.2.1.8</ecNumber>
    </recommendedName>
</protein>
<dbReference type="SUPFAM" id="SSF51445">
    <property type="entry name" value="(Trans)glycosidases"/>
    <property type="match status" value="1"/>
</dbReference>
<evidence type="ECO:0000256" key="2">
    <source>
        <dbReference type="ARBA" id="ARBA00007495"/>
    </source>
</evidence>
<dbReference type="PROSITE" id="PS51760">
    <property type="entry name" value="GH10_2"/>
    <property type="match status" value="1"/>
</dbReference>